<dbReference type="InterPro" id="IPR027417">
    <property type="entry name" value="P-loop_NTPase"/>
</dbReference>
<dbReference type="PANTHER" id="PTHR43721">
    <property type="entry name" value="ELONGATION FACTOR TU-RELATED"/>
    <property type="match status" value="1"/>
</dbReference>
<dbReference type="SUPFAM" id="SSF52540">
    <property type="entry name" value="P-loop containing nucleoside triphosphate hydrolases"/>
    <property type="match status" value="1"/>
</dbReference>
<dbReference type="InterPro" id="IPR000795">
    <property type="entry name" value="T_Tr_GTP-bd_dom"/>
</dbReference>
<reference evidence="10" key="1">
    <citation type="submission" date="2023-02" db="EMBL/GenBank/DDBJ databases">
        <title>The sequence of Aeromonas hydrophila K533.</title>
        <authorList>
            <person name="Luo X."/>
        </authorList>
    </citation>
    <scope>NUCLEOTIDE SEQUENCE</scope>
    <source>
        <strain evidence="10">K533</strain>
    </source>
</reference>
<gene>
    <name evidence="10" type="primary">selB</name>
    <name evidence="10" type="ORF">PY771_11280</name>
</gene>
<dbReference type="EMBL" id="CP118942">
    <property type="protein sequence ID" value="WEE28854.1"/>
    <property type="molecule type" value="Genomic_DNA"/>
</dbReference>
<dbReference type="InterPro" id="IPR050055">
    <property type="entry name" value="EF-Tu_GTPase"/>
</dbReference>
<dbReference type="Pfam" id="PF00009">
    <property type="entry name" value="GTP_EFTU"/>
    <property type="match status" value="1"/>
</dbReference>
<dbReference type="GO" id="GO:0003924">
    <property type="term" value="F:GTPase activity"/>
    <property type="evidence" value="ECO:0007669"/>
    <property type="project" value="InterPro"/>
</dbReference>
<dbReference type="Gene3D" id="1.10.10.10">
    <property type="entry name" value="Winged helix-like DNA-binding domain superfamily/Winged helix DNA-binding domain"/>
    <property type="match status" value="1"/>
</dbReference>
<dbReference type="SUPFAM" id="SSF50447">
    <property type="entry name" value="Translation proteins"/>
    <property type="match status" value="1"/>
</dbReference>
<dbReference type="InterPro" id="IPR004161">
    <property type="entry name" value="EFTu-like_2"/>
</dbReference>
<dbReference type="NCBIfam" id="TIGR00231">
    <property type="entry name" value="small_GTP"/>
    <property type="match status" value="1"/>
</dbReference>
<dbReference type="Proteomes" id="UP001214666">
    <property type="component" value="Chromosome"/>
</dbReference>
<keyword evidence="10" id="KW-0251">Elongation factor</keyword>
<evidence type="ECO:0000256" key="5">
    <source>
        <dbReference type="ARBA" id="ARBA00022917"/>
    </source>
</evidence>
<dbReference type="InterPro" id="IPR005225">
    <property type="entry name" value="Small_GTP-bd"/>
</dbReference>
<dbReference type="SUPFAM" id="SSF46785">
    <property type="entry name" value="Winged helix' DNA-binding domain"/>
    <property type="match status" value="1"/>
</dbReference>
<dbReference type="InterPro" id="IPR036390">
    <property type="entry name" value="WH_DNA-bd_sf"/>
</dbReference>
<evidence type="ECO:0000256" key="1">
    <source>
        <dbReference type="ARBA" id="ARBA00004496"/>
    </source>
</evidence>
<dbReference type="GO" id="GO:0003746">
    <property type="term" value="F:translation elongation factor activity"/>
    <property type="evidence" value="ECO:0007669"/>
    <property type="project" value="UniProtKB-KW"/>
</dbReference>
<evidence type="ECO:0000313" key="11">
    <source>
        <dbReference type="Proteomes" id="UP001214666"/>
    </source>
</evidence>
<dbReference type="InterPro" id="IPR036388">
    <property type="entry name" value="WH-like_DNA-bd_sf"/>
</dbReference>
<dbReference type="AlphaFoldDB" id="A0AAX3PBR2"/>
<keyword evidence="5" id="KW-0648">Protein biosynthesis</keyword>
<dbReference type="InterPro" id="IPR009000">
    <property type="entry name" value="Transl_B-barrel_sf"/>
</dbReference>
<accession>A0AAX3PBR2</accession>
<dbReference type="Gene3D" id="3.40.50.300">
    <property type="entry name" value="P-loop containing nucleotide triphosphate hydrolases"/>
    <property type="match status" value="1"/>
</dbReference>
<evidence type="ECO:0000256" key="3">
    <source>
        <dbReference type="ARBA" id="ARBA00022490"/>
    </source>
</evidence>
<keyword evidence="6" id="KW-0342">GTP-binding</keyword>
<proteinExistence type="predicted"/>
<keyword evidence="3" id="KW-0963">Cytoplasm</keyword>
<comment type="function">
    <text evidence="7">Translation factor necessary for the incorporation of selenocysteine into proteins. It probably replaces EF-Tu for the insertion of selenocysteine directed by the UGA codon. SelB binds GTP and GDP.</text>
</comment>
<dbReference type="Pfam" id="PF09107">
    <property type="entry name" value="WHD_3rd_SelB"/>
    <property type="match status" value="1"/>
</dbReference>
<dbReference type="CDD" id="cd03696">
    <property type="entry name" value="SelB_II"/>
    <property type="match status" value="1"/>
</dbReference>
<dbReference type="GO" id="GO:0001514">
    <property type="term" value="P:selenocysteine incorporation"/>
    <property type="evidence" value="ECO:0007669"/>
    <property type="project" value="InterPro"/>
</dbReference>
<evidence type="ECO:0000256" key="8">
    <source>
        <dbReference type="ARBA" id="ARBA00031615"/>
    </source>
</evidence>
<dbReference type="Pfam" id="PF03144">
    <property type="entry name" value="GTP_EFTU_D2"/>
    <property type="match status" value="1"/>
</dbReference>
<dbReference type="Gene3D" id="2.40.30.10">
    <property type="entry name" value="Translation factors"/>
    <property type="match status" value="1"/>
</dbReference>
<comment type="subcellular location">
    <subcellularLocation>
        <location evidence="1">Cytoplasm</location>
    </subcellularLocation>
</comment>
<evidence type="ECO:0000256" key="7">
    <source>
        <dbReference type="ARBA" id="ARBA00025526"/>
    </source>
</evidence>
<protein>
    <recommendedName>
        <fullName evidence="2">Selenocysteine-specific elongation factor</fullName>
    </recommendedName>
    <alternativeName>
        <fullName evidence="8">SelB translation factor</fullName>
    </alternativeName>
</protein>
<dbReference type="PROSITE" id="PS51722">
    <property type="entry name" value="G_TR_2"/>
    <property type="match status" value="1"/>
</dbReference>
<dbReference type="InterPro" id="IPR004535">
    <property type="entry name" value="Transl_elong_SelB"/>
</dbReference>
<name>A0AAX3PBR2_AERHY</name>
<dbReference type="RefSeq" id="WP_275115931.1">
    <property type="nucleotide sequence ID" value="NZ_CP118942.1"/>
</dbReference>
<evidence type="ECO:0000256" key="4">
    <source>
        <dbReference type="ARBA" id="ARBA00022741"/>
    </source>
</evidence>
<evidence type="ECO:0000256" key="2">
    <source>
        <dbReference type="ARBA" id="ARBA00015953"/>
    </source>
</evidence>
<organism evidence="10 11">
    <name type="scientific">Aeromonas hydrophila</name>
    <dbReference type="NCBI Taxonomy" id="644"/>
    <lineage>
        <taxon>Bacteria</taxon>
        <taxon>Pseudomonadati</taxon>
        <taxon>Pseudomonadota</taxon>
        <taxon>Gammaproteobacteria</taxon>
        <taxon>Aeromonadales</taxon>
        <taxon>Aeromonadaceae</taxon>
        <taxon>Aeromonas</taxon>
    </lineage>
</organism>
<sequence length="627" mass="69010">MTPYRAVIGLAGHVDHGKTLLIKTLTGITTARAHEQAIGMTQDLGFAHFGDGQGNTIGVIDVPGHERYIRNMVAGLWSLDLVLLVIAADEGWMPMTGDHLRLLKAMGVPRLLVCINKCDLVSPDELLLLEESLLERVMDESGMVPDIVSVSAKTGENIDALHAAIVCQLGDIAEHHAPREQAAPRLYVDRVFTANGTGTVLTGTLQQGSLKVGDKLRLYPADREVQVRSLQAYHQSVDEIGAVCRVAVGLKKVPHKEVARGHCLTSTAGQCEAATHLIVRLNAESLSGKAPRTQEVEVALGSWHGRARFVPIKDTRLARLIFTNPIPCFFGQPLAIIRHGSSELLHGARIVWCGDIHPARRKALHTLLGELPDDLERYNPATLQLGLNGYVLASRFDQRPEQVTPLGDWLLDNCWLAQSRDQLLATLASKPLSATELTTRFGIALPVMQALLQQLKSEQLVRLHHDKWQPGNGESEDDLGEEAQLVLKVVRDQGKEGYEPGKLGPGGVELDPFITRKLPAALQQGLQQKGALQKQLRNLARLKYLVQLDGPIYYDAALYNQMVAAVLAGQQVGDLIDMASFKEITGLSRKYAIPFCLRMEMDGWVRREENERRVLRLPATQDELELA</sequence>
<dbReference type="InterPro" id="IPR015191">
    <property type="entry name" value="SelB_WHD4"/>
</dbReference>
<dbReference type="PANTHER" id="PTHR43721:SF11">
    <property type="entry name" value="SELENOCYSTEINE-SPECIFIC ELONGATION FACTOR"/>
    <property type="match status" value="1"/>
</dbReference>
<dbReference type="NCBIfam" id="TIGR00475">
    <property type="entry name" value="selB"/>
    <property type="match status" value="1"/>
</dbReference>
<dbReference type="GO" id="GO:0003723">
    <property type="term" value="F:RNA binding"/>
    <property type="evidence" value="ECO:0007669"/>
    <property type="project" value="InterPro"/>
</dbReference>
<evidence type="ECO:0000256" key="6">
    <source>
        <dbReference type="ARBA" id="ARBA00023134"/>
    </source>
</evidence>
<dbReference type="GO" id="GO:0005525">
    <property type="term" value="F:GTP binding"/>
    <property type="evidence" value="ECO:0007669"/>
    <property type="project" value="UniProtKB-KW"/>
</dbReference>
<dbReference type="GO" id="GO:0005737">
    <property type="term" value="C:cytoplasm"/>
    <property type="evidence" value="ECO:0007669"/>
    <property type="project" value="UniProtKB-SubCell"/>
</dbReference>
<feature type="domain" description="Tr-type G" evidence="9">
    <location>
        <begin position="3"/>
        <end position="174"/>
    </location>
</feature>
<evidence type="ECO:0000259" key="9">
    <source>
        <dbReference type="PROSITE" id="PS51722"/>
    </source>
</evidence>
<keyword evidence="4" id="KW-0547">Nucleotide-binding</keyword>
<evidence type="ECO:0000313" key="10">
    <source>
        <dbReference type="EMBL" id="WEE28854.1"/>
    </source>
</evidence>